<evidence type="ECO:0000313" key="6">
    <source>
        <dbReference type="EMBL" id="GMR51060.1"/>
    </source>
</evidence>
<keyword evidence="2" id="KW-0805">Transcription regulation</keyword>
<dbReference type="GO" id="GO:0003677">
    <property type="term" value="F:DNA binding"/>
    <property type="evidence" value="ECO:0007669"/>
    <property type="project" value="UniProtKB-KW"/>
</dbReference>
<evidence type="ECO:0000256" key="3">
    <source>
        <dbReference type="ARBA" id="ARBA00023125"/>
    </source>
</evidence>
<evidence type="ECO:0000256" key="2">
    <source>
        <dbReference type="ARBA" id="ARBA00023015"/>
    </source>
</evidence>
<dbReference type="AlphaFoldDB" id="A0AAN5I4H3"/>
<protein>
    <submittedName>
        <fullName evidence="6">Uncharacterized protein</fullName>
    </submittedName>
</protein>
<comment type="caution">
    <text evidence="6">The sequence shown here is derived from an EMBL/GenBank/DDBJ whole genome shotgun (WGS) entry which is preliminary data.</text>
</comment>
<keyword evidence="3" id="KW-0238">DNA-binding</keyword>
<evidence type="ECO:0000256" key="4">
    <source>
        <dbReference type="ARBA" id="ARBA00023163"/>
    </source>
</evidence>
<evidence type="ECO:0000256" key="5">
    <source>
        <dbReference type="SAM" id="Coils"/>
    </source>
</evidence>
<dbReference type="EMBL" id="BTRK01000005">
    <property type="protein sequence ID" value="GMR51060.1"/>
    <property type="molecule type" value="Genomic_DNA"/>
</dbReference>
<dbReference type="Proteomes" id="UP001328107">
    <property type="component" value="Unassembled WGS sequence"/>
</dbReference>
<dbReference type="Gene3D" id="6.10.250.540">
    <property type="match status" value="1"/>
</dbReference>
<name>A0AAN5I4H3_9BILA</name>
<feature type="non-terminal residue" evidence="6">
    <location>
        <position position="155"/>
    </location>
</feature>
<gene>
    <name evidence="6" type="ORF">PMAYCL1PPCAC_21255</name>
</gene>
<proteinExistence type="inferred from homology"/>
<sequence>PDSSDEESREKEAALKEELALMGEHEQQLDDLTRKLTNALSLIVEDPTDKAYAYVNVADLRRAVIQNEDGEEVKMTIAVRAGSNEASVDKAELELAIRCPQGLHAMVITSGKDNERGVVRDVEIFNTIGGNDQAEQENNYIVLPTSMNSSLSQPC</sequence>
<keyword evidence="5" id="KW-0175">Coiled coil</keyword>
<organism evidence="6 7">
    <name type="scientific">Pristionchus mayeri</name>
    <dbReference type="NCBI Taxonomy" id="1317129"/>
    <lineage>
        <taxon>Eukaryota</taxon>
        <taxon>Metazoa</taxon>
        <taxon>Ecdysozoa</taxon>
        <taxon>Nematoda</taxon>
        <taxon>Chromadorea</taxon>
        <taxon>Rhabditida</taxon>
        <taxon>Rhabditina</taxon>
        <taxon>Diplogasteromorpha</taxon>
        <taxon>Diplogasteroidea</taxon>
        <taxon>Neodiplogasteridae</taxon>
        <taxon>Pristionchus</taxon>
    </lineage>
</organism>
<feature type="coiled-coil region" evidence="5">
    <location>
        <begin position="15"/>
        <end position="42"/>
    </location>
</feature>
<comment type="similarity">
    <text evidence="1">Belongs to the E2F/DP family.</text>
</comment>
<feature type="non-terminal residue" evidence="6">
    <location>
        <position position="1"/>
    </location>
</feature>
<keyword evidence="4" id="KW-0804">Transcription</keyword>
<evidence type="ECO:0000256" key="1">
    <source>
        <dbReference type="ARBA" id="ARBA00010940"/>
    </source>
</evidence>
<dbReference type="SUPFAM" id="SSF144074">
    <property type="entry name" value="E2F-DP heterodimerization region"/>
    <property type="match status" value="1"/>
</dbReference>
<keyword evidence="7" id="KW-1185">Reference proteome</keyword>
<reference evidence="7" key="1">
    <citation type="submission" date="2022-10" db="EMBL/GenBank/DDBJ databases">
        <title>Genome assembly of Pristionchus species.</title>
        <authorList>
            <person name="Yoshida K."/>
            <person name="Sommer R.J."/>
        </authorList>
    </citation>
    <scope>NUCLEOTIDE SEQUENCE [LARGE SCALE GENOMIC DNA]</scope>
    <source>
        <strain evidence="7">RS5460</strain>
    </source>
</reference>
<accession>A0AAN5I4H3</accession>
<evidence type="ECO:0000313" key="7">
    <source>
        <dbReference type="Proteomes" id="UP001328107"/>
    </source>
</evidence>
<dbReference type="InterPro" id="IPR037241">
    <property type="entry name" value="E2F-DP_heterodim"/>
</dbReference>